<dbReference type="GO" id="GO:0012506">
    <property type="term" value="C:vesicle membrane"/>
    <property type="evidence" value="ECO:0007669"/>
    <property type="project" value="TreeGrafter"/>
</dbReference>
<dbReference type="OrthoDB" id="440781at2759"/>
<reference evidence="3 4" key="1">
    <citation type="submission" date="2019-09" db="EMBL/GenBank/DDBJ databases">
        <title>Bird 10,000 Genomes (B10K) Project - Family phase.</title>
        <authorList>
            <person name="Zhang G."/>
        </authorList>
    </citation>
    <scope>NUCLEOTIDE SEQUENCE [LARGE SCALE GENOMIC DNA]</scope>
    <source>
        <strain evidence="3">B10K-DU-002-58</strain>
        <tissue evidence="3">Muscle</tissue>
    </source>
</reference>
<name>A0A7L2XNY7_9PASS</name>
<accession>A0A7L2XNY7</accession>
<sequence>FSFRFQRNVLDLSLQWRFAKLPNNAKLEMVPVTNRAGVGTTVRIALQLEDGSRLQDSFLCQQTLWELLNHFARIRELMEQHGELSPICIYMRDEISGKDALEKTTLKSLGLTGGNAIVRVVMKKCSSSDGEEAVDATVPCNQPTVRRGSMEEVVDVPLPQANTFPKDSDHGDVAISLNSCTHEQDSIKESHASLEELRLSPEPEPTSFAPFFGDGEHLGHSSVAVPSSKVPTAFSSPGGPSKPKKSKSSQELQKEQGQLVEREALVYHLDLLEQLPVGPEELPDEFFEVTVDDVRKRLAQLQNERQKRLEEAPLMTKSLKESQLKEKLERYPKVVLRVHFPDRHVLQGFFHPTETVGILRDFVRSHLADAELPFYLFVAPPRIVLNDESLTLFEAKLFPTAVIHFGSEECRACYLKSDLLSSAVSPSAADLLVARCLSRSL</sequence>
<dbReference type="CDD" id="cd16118">
    <property type="entry name" value="UBX2_UBXN9"/>
    <property type="match status" value="1"/>
</dbReference>
<feature type="domain" description="UBX" evidence="2">
    <location>
        <begin position="329"/>
        <end position="405"/>
    </location>
</feature>
<dbReference type="PANTHER" id="PTHR46467">
    <property type="entry name" value="TETHER CONTAINING UBX DOMAIN FOR GLUT4"/>
    <property type="match status" value="1"/>
</dbReference>
<evidence type="ECO:0000313" key="3">
    <source>
        <dbReference type="EMBL" id="NXS82567.1"/>
    </source>
</evidence>
<proteinExistence type="predicted"/>
<dbReference type="AlphaFoldDB" id="A0A7L2XNY7"/>
<feature type="non-terminal residue" evidence="3">
    <location>
        <position position="441"/>
    </location>
</feature>
<dbReference type="PROSITE" id="PS50033">
    <property type="entry name" value="UBX"/>
    <property type="match status" value="1"/>
</dbReference>
<dbReference type="InterPro" id="IPR029071">
    <property type="entry name" value="Ubiquitin-like_domsf"/>
</dbReference>
<dbReference type="InterPro" id="IPR001012">
    <property type="entry name" value="UBX_dom"/>
</dbReference>
<feature type="compositionally biased region" description="Basic and acidic residues" evidence="1">
    <location>
        <begin position="184"/>
        <end position="201"/>
    </location>
</feature>
<evidence type="ECO:0000259" key="2">
    <source>
        <dbReference type="PROSITE" id="PS50033"/>
    </source>
</evidence>
<dbReference type="InterPro" id="IPR021569">
    <property type="entry name" value="TUG-UBL1"/>
</dbReference>
<comment type="caution">
    <text evidence="3">The sequence shown here is derived from an EMBL/GenBank/DDBJ whole genome shotgun (WGS) entry which is preliminary data.</text>
</comment>
<protein>
    <submittedName>
        <fullName evidence="3">ASPC1 protein</fullName>
    </submittedName>
</protein>
<dbReference type="CDD" id="cd17075">
    <property type="entry name" value="UBX1_UBXN9"/>
    <property type="match status" value="1"/>
</dbReference>
<dbReference type="GO" id="GO:0006886">
    <property type="term" value="P:intracellular protein transport"/>
    <property type="evidence" value="ECO:0007669"/>
    <property type="project" value="TreeGrafter"/>
</dbReference>
<dbReference type="SUPFAM" id="SSF54236">
    <property type="entry name" value="Ubiquitin-like"/>
    <property type="match status" value="2"/>
</dbReference>
<dbReference type="Pfam" id="PF11470">
    <property type="entry name" value="TUG-UBL1"/>
    <property type="match status" value="1"/>
</dbReference>
<evidence type="ECO:0000313" key="4">
    <source>
        <dbReference type="Proteomes" id="UP000545329"/>
    </source>
</evidence>
<dbReference type="PANTHER" id="PTHR46467:SF1">
    <property type="entry name" value="TETHER CONTAINING UBX DOMAIN FOR GLUT4"/>
    <property type="match status" value="1"/>
</dbReference>
<feature type="region of interest" description="Disordered" evidence="1">
    <location>
        <begin position="184"/>
        <end position="256"/>
    </location>
</feature>
<dbReference type="GO" id="GO:0005737">
    <property type="term" value="C:cytoplasm"/>
    <property type="evidence" value="ECO:0007669"/>
    <property type="project" value="TreeGrafter"/>
</dbReference>
<dbReference type="GO" id="GO:0042593">
    <property type="term" value="P:glucose homeostasis"/>
    <property type="evidence" value="ECO:0007669"/>
    <property type="project" value="TreeGrafter"/>
</dbReference>
<organism evidence="3 4">
    <name type="scientific">Erpornis zantholeuca</name>
    <dbReference type="NCBI Taxonomy" id="1112836"/>
    <lineage>
        <taxon>Eukaryota</taxon>
        <taxon>Metazoa</taxon>
        <taxon>Chordata</taxon>
        <taxon>Craniata</taxon>
        <taxon>Vertebrata</taxon>
        <taxon>Euteleostomi</taxon>
        <taxon>Archelosauria</taxon>
        <taxon>Archosauria</taxon>
        <taxon>Dinosauria</taxon>
        <taxon>Saurischia</taxon>
        <taxon>Theropoda</taxon>
        <taxon>Coelurosauria</taxon>
        <taxon>Aves</taxon>
        <taxon>Neognathae</taxon>
        <taxon>Neoaves</taxon>
        <taxon>Telluraves</taxon>
        <taxon>Australaves</taxon>
        <taxon>Passeriformes</taxon>
        <taxon>Sylvioidea</taxon>
        <taxon>Timaliidae</taxon>
        <taxon>Erpornis</taxon>
    </lineage>
</organism>
<dbReference type="Proteomes" id="UP000545329">
    <property type="component" value="Unassembled WGS sequence"/>
</dbReference>
<dbReference type="Pfam" id="PF00789">
    <property type="entry name" value="UBX"/>
    <property type="match status" value="1"/>
</dbReference>
<dbReference type="EMBL" id="VZTN01015701">
    <property type="protein sequence ID" value="NXS82567.1"/>
    <property type="molecule type" value="Genomic_DNA"/>
</dbReference>
<feature type="non-terminal residue" evidence="3">
    <location>
        <position position="1"/>
    </location>
</feature>
<dbReference type="GO" id="GO:0005634">
    <property type="term" value="C:nucleus"/>
    <property type="evidence" value="ECO:0007669"/>
    <property type="project" value="TreeGrafter"/>
</dbReference>
<dbReference type="InterPro" id="IPR059238">
    <property type="entry name" value="UBX1_UBXN9"/>
</dbReference>
<gene>
    <name evidence="3" type="primary">Aspscr1</name>
    <name evidence="3" type="ORF">ERPZAN_R07152</name>
</gene>
<keyword evidence="4" id="KW-1185">Reference proteome</keyword>
<evidence type="ECO:0000256" key="1">
    <source>
        <dbReference type="SAM" id="MobiDB-lite"/>
    </source>
</evidence>
<dbReference type="Gene3D" id="3.10.20.90">
    <property type="entry name" value="Phosphatidylinositol 3-kinase Catalytic Subunit, Chain A, domain 1"/>
    <property type="match status" value="3"/>
</dbReference>